<dbReference type="Proteomes" id="UP000290289">
    <property type="component" value="Chromosome 3"/>
</dbReference>
<comment type="caution">
    <text evidence="3">The sequence shown here is derived from an EMBL/GenBank/DDBJ whole genome shotgun (WGS) entry which is preliminary data.</text>
</comment>
<organism evidence="3 4">
    <name type="scientific">Malus domestica</name>
    <name type="common">Apple</name>
    <name type="synonym">Pyrus malus</name>
    <dbReference type="NCBI Taxonomy" id="3750"/>
    <lineage>
        <taxon>Eukaryota</taxon>
        <taxon>Viridiplantae</taxon>
        <taxon>Streptophyta</taxon>
        <taxon>Embryophyta</taxon>
        <taxon>Tracheophyta</taxon>
        <taxon>Spermatophyta</taxon>
        <taxon>Magnoliopsida</taxon>
        <taxon>eudicotyledons</taxon>
        <taxon>Gunneridae</taxon>
        <taxon>Pentapetalae</taxon>
        <taxon>rosids</taxon>
        <taxon>fabids</taxon>
        <taxon>Rosales</taxon>
        <taxon>Rosaceae</taxon>
        <taxon>Amygdaloideae</taxon>
        <taxon>Maleae</taxon>
        <taxon>Malus</taxon>
    </lineage>
</organism>
<reference evidence="3 4" key="1">
    <citation type="submission" date="2018-10" db="EMBL/GenBank/DDBJ databases">
        <title>A high-quality apple genome assembly.</title>
        <authorList>
            <person name="Hu J."/>
        </authorList>
    </citation>
    <scope>NUCLEOTIDE SEQUENCE [LARGE SCALE GENOMIC DNA]</scope>
    <source>
        <strain evidence="4">cv. HFTH1</strain>
        <tissue evidence="3">Young leaf</tissue>
    </source>
</reference>
<dbReference type="STRING" id="3750.A0A498KA09"/>
<evidence type="ECO:0000313" key="4">
    <source>
        <dbReference type="Proteomes" id="UP000290289"/>
    </source>
</evidence>
<feature type="region of interest" description="Disordered" evidence="1">
    <location>
        <begin position="287"/>
        <end position="308"/>
    </location>
</feature>
<feature type="compositionally biased region" description="Basic and acidic residues" evidence="1">
    <location>
        <begin position="173"/>
        <end position="191"/>
    </location>
</feature>
<dbReference type="PANTHER" id="PTHR35499">
    <property type="entry name" value="OS05G0128300 PROTEIN"/>
    <property type="match status" value="1"/>
</dbReference>
<feature type="region of interest" description="Disordered" evidence="1">
    <location>
        <begin position="59"/>
        <end position="90"/>
    </location>
</feature>
<feature type="domain" description="DUF3741" evidence="2">
    <location>
        <begin position="87"/>
        <end position="107"/>
    </location>
</feature>
<dbReference type="AlphaFoldDB" id="A0A498KA09"/>
<gene>
    <name evidence="3" type="ORF">DVH24_038470</name>
</gene>
<keyword evidence="4" id="KW-1185">Reference proteome</keyword>
<dbReference type="EMBL" id="RDQH01000329">
    <property type="protein sequence ID" value="RXI04196.1"/>
    <property type="molecule type" value="Genomic_DNA"/>
</dbReference>
<name>A0A498KA09_MALDO</name>
<sequence>MKLLISSPSFSSCSSSSTTTAFDETMCSSKSATAGCIAGILRRILCYGSFPTYPSDHITEEKENSVEPSSKDQDFNSNEKTGEKTEISAPPSIVARLMGLDSIPDDNLVSSQSTQNSVSRSKSMNSADRFDGCDSMQHRRVKSSRSFREMPTFLELDNEEFFVLSFESERKSKETGTKGSKCEKEQSEKTENRRKRKAEKKKKQLEGGQSRRTLKDLNGREILRSRSTSDKDSKSTSIATKMIGKKTICDVLTNVESEFSSEDLSPVSILDCGQFLVDPEVLSSEEDSSLANSCKENGPNGDARRTKTRESKCLGSKKKEFQRAKHIGMWSEICRLTEAELVGSNWIIKNKGMRNFEGISAGIGADFESQILGQLLDELVDQFADFPMEIQNV</sequence>
<proteinExistence type="predicted"/>
<feature type="region of interest" description="Disordered" evidence="1">
    <location>
        <begin position="173"/>
        <end position="237"/>
    </location>
</feature>
<dbReference type="InterPro" id="IPR032795">
    <property type="entry name" value="DUF3741-assoc"/>
</dbReference>
<dbReference type="Pfam" id="PF14383">
    <property type="entry name" value="VARLMGL"/>
    <property type="match status" value="1"/>
</dbReference>
<accession>A0A498KA09</accession>
<feature type="compositionally biased region" description="Low complexity" evidence="1">
    <location>
        <begin position="109"/>
        <end position="123"/>
    </location>
</feature>
<dbReference type="PANTHER" id="PTHR35499:SF1">
    <property type="entry name" value="DUF3741 DOMAIN-CONTAINING PROTEIN"/>
    <property type="match status" value="1"/>
</dbReference>
<feature type="compositionally biased region" description="Basic and acidic residues" evidence="1">
    <location>
        <begin position="213"/>
        <end position="234"/>
    </location>
</feature>
<feature type="compositionally biased region" description="Basic and acidic residues" evidence="1">
    <location>
        <begin position="59"/>
        <end position="74"/>
    </location>
</feature>
<evidence type="ECO:0000256" key="1">
    <source>
        <dbReference type="SAM" id="MobiDB-lite"/>
    </source>
</evidence>
<feature type="region of interest" description="Disordered" evidence="1">
    <location>
        <begin position="105"/>
        <end position="145"/>
    </location>
</feature>
<evidence type="ECO:0000259" key="2">
    <source>
        <dbReference type="Pfam" id="PF14383"/>
    </source>
</evidence>
<protein>
    <recommendedName>
        <fullName evidence="2">DUF3741 domain-containing protein</fullName>
    </recommendedName>
</protein>
<feature type="compositionally biased region" description="Basic residues" evidence="1">
    <location>
        <begin position="192"/>
        <end position="203"/>
    </location>
</feature>
<evidence type="ECO:0000313" key="3">
    <source>
        <dbReference type="EMBL" id="RXI04196.1"/>
    </source>
</evidence>